<proteinExistence type="predicted"/>
<dbReference type="Proteomes" id="UP000006038">
    <property type="component" value="Chromosome 1"/>
</dbReference>
<evidence type="ECO:0000313" key="3">
    <source>
        <dbReference type="Proteomes" id="UP000006038"/>
    </source>
</evidence>
<reference evidence="2" key="1">
    <citation type="journal article" date="2013" name="Nat. Commun.">
        <title>Whole-genome sequencing of Oryza brachyantha reveals mechanisms underlying Oryza genome evolution.</title>
        <authorList>
            <person name="Chen J."/>
            <person name="Huang Q."/>
            <person name="Gao D."/>
            <person name="Wang J."/>
            <person name="Lang Y."/>
            <person name="Liu T."/>
            <person name="Li B."/>
            <person name="Bai Z."/>
            <person name="Luis Goicoechea J."/>
            <person name="Liang C."/>
            <person name="Chen C."/>
            <person name="Zhang W."/>
            <person name="Sun S."/>
            <person name="Liao Y."/>
            <person name="Zhang X."/>
            <person name="Yang L."/>
            <person name="Song C."/>
            <person name="Wang M."/>
            <person name="Shi J."/>
            <person name="Liu G."/>
            <person name="Liu J."/>
            <person name="Zhou H."/>
            <person name="Zhou W."/>
            <person name="Yu Q."/>
            <person name="An N."/>
            <person name="Chen Y."/>
            <person name="Cai Q."/>
            <person name="Wang B."/>
            <person name="Liu B."/>
            <person name="Min J."/>
            <person name="Huang Y."/>
            <person name="Wu H."/>
            <person name="Li Z."/>
            <person name="Zhang Y."/>
            <person name="Yin Y."/>
            <person name="Song W."/>
            <person name="Jiang J."/>
            <person name="Jackson S.A."/>
            <person name="Wing R.A."/>
            <person name="Wang J."/>
            <person name="Chen M."/>
        </authorList>
    </citation>
    <scope>NUCLEOTIDE SEQUENCE [LARGE SCALE GENOMIC DNA]</scope>
    <source>
        <strain evidence="2">cv. IRGC 101232</strain>
    </source>
</reference>
<dbReference type="AlphaFoldDB" id="J3KYT1"/>
<protein>
    <submittedName>
        <fullName evidence="2">Uncharacterized protein</fullName>
    </submittedName>
</protein>
<feature type="compositionally biased region" description="Gly residues" evidence="1">
    <location>
        <begin position="112"/>
        <end position="124"/>
    </location>
</feature>
<evidence type="ECO:0000313" key="2">
    <source>
        <dbReference type="EnsemblPlants" id="OB01G21370.1"/>
    </source>
</evidence>
<dbReference type="Gramene" id="OB01G21370.1">
    <property type="protein sequence ID" value="OB01G21370.1"/>
    <property type="gene ID" value="OB01G21370"/>
</dbReference>
<dbReference type="EnsemblPlants" id="OB01G21370.1">
    <property type="protein sequence ID" value="OB01G21370.1"/>
    <property type="gene ID" value="OB01G21370"/>
</dbReference>
<dbReference type="HOGENOM" id="CLU_1716040_0_0_1"/>
<feature type="region of interest" description="Disordered" evidence="1">
    <location>
        <begin position="89"/>
        <end position="130"/>
    </location>
</feature>
<sequence>MANRCVSLDATWAHLPASWLSASDDALPAALWASMAPAGAASSRRRRHRNRLRVRVHVLGPIPISPACGVRVRAPDAGHVRVPARQRLTAPAAAAGAEEHHHHRRHHNGLYRFGGGGGGGGGRAGGDDDERLRLPDLGELGGDLIATISFFFP</sequence>
<organism evidence="2">
    <name type="scientific">Oryza brachyantha</name>
    <name type="common">malo sina</name>
    <dbReference type="NCBI Taxonomy" id="4533"/>
    <lineage>
        <taxon>Eukaryota</taxon>
        <taxon>Viridiplantae</taxon>
        <taxon>Streptophyta</taxon>
        <taxon>Embryophyta</taxon>
        <taxon>Tracheophyta</taxon>
        <taxon>Spermatophyta</taxon>
        <taxon>Magnoliopsida</taxon>
        <taxon>Liliopsida</taxon>
        <taxon>Poales</taxon>
        <taxon>Poaceae</taxon>
        <taxon>BOP clade</taxon>
        <taxon>Oryzoideae</taxon>
        <taxon>Oryzeae</taxon>
        <taxon>Oryzinae</taxon>
        <taxon>Oryza</taxon>
    </lineage>
</organism>
<accession>J3KYT1</accession>
<evidence type="ECO:0000256" key="1">
    <source>
        <dbReference type="SAM" id="MobiDB-lite"/>
    </source>
</evidence>
<reference evidence="2" key="2">
    <citation type="submission" date="2013-04" db="UniProtKB">
        <authorList>
            <consortium name="EnsemblPlants"/>
        </authorList>
    </citation>
    <scope>IDENTIFICATION</scope>
</reference>
<name>J3KYT1_ORYBR</name>
<keyword evidence="3" id="KW-1185">Reference proteome</keyword>